<dbReference type="EC" id="2.7.2.4" evidence="1"/>
<protein>
    <submittedName>
        <fullName evidence="1">Aspartate/glutamate/uridylate kinase (LysC)</fullName>
        <ecNumber evidence="1">2.7.2.4</ecNumber>
    </submittedName>
</protein>
<keyword evidence="1" id="KW-0418">Kinase</keyword>
<sequence length="62" mass="6924">MWRVQQIVSKTSAKIGESGLNILNIDAQEETSRIIVVVEDSGNNIEKAISAIHEERSNIKFI</sequence>
<keyword evidence="1" id="KW-0808">Transferase</keyword>
<reference evidence="1" key="1">
    <citation type="journal article" date="2014" name="Genome Biol. Evol.">
        <title>Pangenome evidence for extensive interdomain horizontal transfer affecting lineage core and shell genes in uncultured planktonic thaumarchaeota and euryarchaeota.</title>
        <authorList>
            <person name="Deschamps P."/>
            <person name="Zivanovic Y."/>
            <person name="Moreira D."/>
            <person name="Rodriguez-Valera F."/>
            <person name="Lopez-Garcia P."/>
        </authorList>
    </citation>
    <scope>NUCLEOTIDE SEQUENCE</scope>
</reference>
<dbReference type="GO" id="GO:0004072">
    <property type="term" value="F:aspartate kinase activity"/>
    <property type="evidence" value="ECO:0007669"/>
    <property type="project" value="UniProtKB-EC"/>
</dbReference>
<dbReference type="EMBL" id="KF900840">
    <property type="protein sequence ID" value="AIF08755.1"/>
    <property type="molecule type" value="Genomic_DNA"/>
</dbReference>
<name>A0A075H0U5_9ARCH</name>
<accession>A0A075H0U5</accession>
<dbReference type="AlphaFoldDB" id="A0A075H0U5"/>
<organism evidence="1">
    <name type="scientific">uncultured marine thaumarchaeote KM3_32_A02</name>
    <dbReference type="NCBI Taxonomy" id="1456122"/>
    <lineage>
        <taxon>Archaea</taxon>
        <taxon>Nitrososphaerota</taxon>
        <taxon>environmental samples</taxon>
    </lineage>
</organism>
<evidence type="ECO:0000313" key="1">
    <source>
        <dbReference type="EMBL" id="AIF08755.1"/>
    </source>
</evidence>
<gene>
    <name evidence="1" type="primary">lysC</name>
</gene>
<proteinExistence type="predicted"/>